<evidence type="ECO:0000313" key="3">
    <source>
        <dbReference type="EMBL" id="CAH9068786.1"/>
    </source>
</evidence>
<dbReference type="Proteomes" id="UP001152484">
    <property type="component" value="Unassembled WGS sequence"/>
</dbReference>
<accession>A0A9P1E029</accession>
<evidence type="ECO:0000256" key="2">
    <source>
        <dbReference type="SAM" id="SignalP"/>
    </source>
</evidence>
<feature type="chain" id="PRO_5040376975" evidence="2">
    <location>
        <begin position="26"/>
        <end position="102"/>
    </location>
</feature>
<dbReference type="EMBL" id="CAMAPE010000005">
    <property type="protein sequence ID" value="CAH9068786.1"/>
    <property type="molecule type" value="Genomic_DNA"/>
</dbReference>
<protein>
    <submittedName>
        <fullName evidence="3">Uncharacterized protein</fullName>
    </submittedName>
</protein>
<evidence type="ECO:0000256" key="1">
    <source>
        <dbReference type="SAM" id="MobiDB-lite"/>
    </source>
</evidence>
<gene>
    <name evidence="3" type="ORF">CEURO_LOCUS2950</name>
</gene>
<evidence type="ECO:0000313" key="4">
    <source>
        <dbReference type="Proteomes" id="UP001152484"/>
    </source>
</evidence>
<reference evidence="3" key="1">
    <citation type="submission" date="2022-07" db="EMBL/GenBank/DDBJ databases">
        <authorList>
            <person name="Macas J."/>
            <person name="Novak P."/>
            <person name="Neumann P."/>
        </authorList>
    </citation>
    <scope>NUCLEOTIDE SEQUENCE</scope>
</reference>
<keyword evidence="4" id="KW-1185">Reference proteome</keyword>
<feature type="region of interest" description="Disordered" evidence="1">
    <location>
        <begin position="73"/>
        <end position="102"/>
    </location>
</feature>
<feature type="signal peptide" evidence="2">
    <location>
        <begin position="1"/>
        <end position="25"/>
    </location>
</feature>
<keyword evidence="2" id="KW-0732">Signal</keyword>
<feature type="compositionally biased region" description="Pro residues" evidence="1">
    <location>
        <begin position="89"/>
        <end position="102"/>
    </location>
</feature>
<dbReference type="AlphaFoldDB" id="A0A9P1E029"/>
<organism evidence="3 4">
    <name type="scientific">Cuscuta europaea</name>
    <name type="common">European dodder</name>
    <dbReference type="NCBI Taxonomy" id="41803"/>
    <lineage>
        <taxon>Eukaryota</taxon>
        <taxon>Viridiplantae</taxon>
        <taxon>Streptophyta</taxon>
        <taxon>Embryophyta</taxon>
        <taxon>Tracheophyta</taxon>
        <taxon>Spermatophyta</taxon>
        <taxon>Magnoliopsida</taxon>
        <taxon>eudicotyledons</taxon>
        <taxon>Gunneridae</taxon>
        <taxon>Pentapetalae</taxon>
        <taxon>asterids</taxon>
        <taxon>lamiids</taxon>
        <taxon>Solanales</taxon>
        <taxon>Convolvulaceae</taxon>
        <taxon>Cuscuteae</taxon>
        <taxon>Cuscuta</taxon>
        <taxon>Cuscuta subgen. Cuscuta</taxon>
    </lineage>
</organism>
<name>A0A9P1E029_CUSEU</name>
<sequence length="102" mass="10738">MTKPPAQVRVISLSTLMCTLSLTLSTTISTITNSIGTIPPPLPNYCPTPSHRHYPHGPPCNCVGQPLPPHLLQPFPRALSTSPTTGLAPTPPPETASSPEPL</sequence>
<proteinExistence type="predicted"/>
<comment type="caution">
    <text evidence="3">The sequence shown here is derived from an EMBL/GenBank/DDBJ whole genome shotgun (WGS) entry which is preliminary data.</text>
</comment>